<reference evidence="2 3" key="1">
    <citation type="journal article" date="2015" name="BMC Genomics">
        <title>Comparative genomics and metabolic profiling of the genus Lysobacter.</title>
        <authorList>
            <person name="de Bruijn I."/>
            <person name="Cheng X."/>
            <person name="de Jager V."/>
            <person name="Exposito R.G."/>
            <person name="Watrous J."/>
            <person name="Patel N."/>
            <person name="Postma J."/>
            <person name="Dorrestein P.C."/>
            <person name="Kobayashi D."/>
            <person name="Raaijmakers J.M."/>
        </authorList>
    </citation>
    <scope>NUCLEOTIDE SEQUENCE [LARGE SCALE GENOMIC DNA]</scope>
    <source>
        <strain evidence="2 3">76</strain>
    </source>
</reference>
<keyword evidence="1" id="KW-0175">Coiled coil</keyword>
<protein>
    <recommendedName>
        <fullName evidence="4">DUF484 family protein</fullName>
    </recommendedName>
</protein>
<sequence>MEPMTDKFSEQASDKFSAHEVANWLRRHPRFLQQFPDLSMSLVVPREEGSAASLASYQLEVLRDKNRELSRRLQELFGNAQENERLAVRTHQLTLALLRQGSAADTLRAMAASLAEDFNGDLVRLVVFKPVEGLGDSDWLQIVPEGDARLQPFRDALSDGEPLCGRLQPEKHVVLYGDRAEEVQSSALLPLPGTGLIAVGSRDANRFFPGMGTLFLRMMGESLAVALRRFD</sequence>
<dbReference type="PATRIC" id="fig|84531.8.peg.837"/>
<keyword evidence="3" id="KW-1185">Reference proteome</keyword>
<dbReference type="PANTHER" id="PTHR38765">
    <property type="entry name" value="DUF484 DOMAIN-CONTAINING PROTEIN"/>
    <property type="match status" value="1"/>
</dbReference>
<dbReference type="InterPro" id="IPR007435">
    <property type="entry name" value="DUF484"/>
</dbReference>
<dbReference type="PANTHER" id="PTHR38765:SF1">
    <property type="entry name" value="DUF484 DOMAIN-CONTAINING PROTEIN"/>
    <property type="match status" value="1"/>
</dbReference>
<dbReference type="InterPro" id="IPR029016">
    <property type="entry name" value="GAF-like_dom_sf"/>
</dbReference>
<name>A0A0S2F615_LYSAN</name>
<feature type="coiled-coil region" evidence="1">
    <location>
        <begin position="59"/>
        <end position="86"/>
    </location>
</feature>
<evidence type="ECO:0008006" key="4">
    <source>
        <dbReference type="Google" id="ProtNLM"/>
    </source>
</evidence>
<proteinExistence type="predicted"/>
<dbReference type="STRING" id="84531.LA76x_0811"/>
<organism evidence="2 3">
    <name type="scientific">Lysobacter antibioticus</name>
    <dbReference type="NCBI Taxonomy" id="84531"/>
    <lineage>
        <taxon>Bacteria</taxon>
        <taxon>Pseudomonadati</taxon>
        <taxon>Pseudomonadota</taxon>
        <taxon>Gammaproteobacteria</taxon>
        <taxon>Lysobacterales</taxon>
        <taxon>Lysobacteraceae</taxon>
        <taxon>Lysobacter</taxon>
    </lineage>
</organism>
<evidence type="ECO:0000256" key="1">
    <source>
        <dbReference type="SAM" id="Coils"/>
    </source>
</evidence>
<evidence type="ECO:0000313" key="3">
    <source>
        <dbReference type="Proteomes" id="UP000060787"/>
    </source>
</evidence>
<dbReference type="AlphaFoldDB" id="A0A0S2F615"/>
<dbReference type="EMBL" id="CP011129">
    <property type="protein sequence ID" value="ALN78972.1"/>
    <property type="molecule type" value="Genomic_DNA"/>
</dbReference>
<gene>
    <name evidence="2" type="ORF">LA76x_0811</name>
</gene>
<evidence type="ECO:0000313" key="2">
    <source>
        <dbReference type="EMBL" id="ALN78972.1"/>
    </source>
</evidence>
<dbReference type="Gene3D" id="3.30.450.40">
    <property type="match status" value="1"/>
</dbReference>
<dbReference type="Pfam" id="PF04340">
    <property type="entry name" value="DUF484"/>
    <property type="match status" value="1"/>
</dbReference>
<dbReference type="KEGG" id="lab:LA76x_0811"/>
<accession>A0A0S2F615</accession>
<dbReference type="Proteomes" id="UP000060787">
    <property type="component" value="Chromosome"/>
</dbReference>
<dbReference type="eggNOG" id="COG3159">
    <property type="taxonomic scope" value="Bacteria"/>
</dbReference>